<dbReference type="InterPro" id="IPR027785">
    <property type="entry name" value="UvrD-like_helicase_C"/>
</dbReference>
<evidence type="ECO:0000259" key="2">
    <source>
        <dbReference type="Pfam" id="PF22721"/>
    </source>
</evidence>
<accession>A0ABS6JK79</accession>
<dbReference type="Pfam" id="PF13538">
    <property type="entry name" value="UvrD_C_2"/>
    <property type="match status" value="1"/>
</dbReference>
<protein>
    <submittedName>
        <fullName evidence="3">AAA family ATPase</fullName>
    </submittedName>
</protein>
<dbReference type="InterPro" id="IPR050534">
    <property type="entry name" value="Coronavir_polyprotein_1ab"/>
</dbReference>
<feature type="domain" description="TATA-binding-like protein" evidence="2">
    <location>
        <begin position="492"/>
        <end position="558"/>
    </location>
</feature>
<dbReference type="PANTHER" id="PTHR43788">
    <property type="entry name" value="DNA2/NAM7 HELICASE FAMILY MEMBER"/>
    <property type="match status" value="1"/>
</dbReference>
<reference evidence="3 4" key="1">
    <citation type="submission" date="2021-06" db="EMBL/GenBank/DDBJ databases">
        <title>Bacillus sp. RD4P76, an endophyte from a halophyte.</title>
        <authorList>
            <person name="Sun J.-Q."/>
        </authorList>
    </citation>
    <scope>NUCLEOTIDE SEQUENCE [LARGE SCALE GENOMIC DNA]</scope>
    <source>
        <strain evidence="3 4">CGMCC 1.15917</strain>
    </source>
</reference>
<sequence length="680" mass="78689">MRLQLTDFFQYDTLTNSQKQAVDKLERFLWSKDDVFILKGYAGTGKTFLLEQLSHYLRGHDYPFQFLAPTGRAAKIIHLRTKQPAVTIHREIYHMDAEKTKINDQDNETYKLVFSLKNLDLPRKMVFIVDESSMVSDTTNETETLQFGSGKLLTDLFEYVNAKASDRKIIFIGDSAQLPPVNSSTSPALNKDYISSQFHLSTQEFEMTDVFRQKQDSGILEVATSIRKQLAAKEFESIHITPNQEDITEIPIEDTLPIFQKYYSPSREDSIIVIAQTNDSVYKYNRAIRKSLGFQRDTVQSGDRLLIIKNTMIEGMPLFNGDFVQVEHVSENPEVRHVFIRLSKKFTLSFRDLILSLQTPSGEKVKIMCKVFENILYSNDREVGEEELRALIVDFRHRNPHLRPNSSLFMEKLLADPYFNAVKAKFGYAITCHKSQGGEWKQVIVDFRYTNNYFSQDYFRWAYTSLTRSKQQVYAIYPPALDRYISKEEAESQIEDFLTRVKGDLEQYDIKLIDTQEHNYHFILFLQTERGISRVAIYYNSKFIITNVRVIGGSDSKESSFLIEFMDDYKGQSILSENQQLEKERGKSQKIDFNTVDHVSLEKAIEEKVIPFMMGRLSFQSGHLQKQANVVKLTGVVEGCAISINFYVNQKGQFTKIYVEKGQAILPSDMVQKIEELIVR</sequence>
<keyword evidence="4" id="KW-1185">Reference proteome</keyword>
<dbReference type="RefSeq" id="WP_217068412.1">
    <property type="nucleotide sequence ID" value="NZ_JAHQCS010000163.1"/>
</dbReference>
<dbReference type="EMBL" id="JAHQCS010000163">
    <property type="protein sequence ID" value="MBU9714092.1"/>
    <property type="molecule type" value="Genomic_DNA"/>
</dbReference>
<gene>
    <name evidence="3" type="ORF">KS419_20355</name>
</gene>
<dbReference type="CDD" id="cd18809">
    <property type="entry name" value="SF1_C_RecD"/>
    <property type="match status" value="1"/>
</dbReference>
<organism evidence="3 4">
    <name type="scientific">Evansella tamaricis</name>
    <dbReference type="NCBI Taxonomy" id="2069301"/>
    <lineage>
        <taxon>Bacteria</taxon>
        <taxon>Bacillati</taxon>
        <taxon>Bacillota</taxon>
        <taxon>Bacilli</taxon>
        <taxon>Bacillales</taxon>
        <taxon>Bacillaceae</taxon>
        <taxon>Evansella</taxon>
    </lineage>
</organism>
<comment type="caution">
    <text evidence="3">The sequence shown here is derived from an EMBL/GenBank/DDBJ whole genome shotgun (WGS) entry which is preliminary data.</text>
</comment>
<feature type="domain" description="UvrD-like helicase C-terminal" evidence="1">
    <location>
        <begin position="427"/>
        <end position="475"/>
    </location>
</feature>
<dbReference type="Pfam" id="PF13604">
    <property type="entry name" value="AAA_30"/>
    <property type="match status" value="1"/>
</dbReference>
<evidence type="ECO:0000313" key="4">
    <source>
        <dbReference type="Proteomes" id="UP000784880"/>
    </source>
</evidence>
<dbReference type="Proteomes" id="UP000784880">
    <property type="component" value="Unassembled WGS sequence"/>
</dbReference>
<evidence type="ECO:0000313" key="3">
    <source>
        <dbReference type="EMBL" id="MBU9714092.1"/>
    </source>
</evidence>
<evidence type="ECO:0000259" key="1">
    <source>
        <dbReference type="Pfam" id="PF13538"/>
    </source>
</evidence>
<dbReference type="InterPro" id="IPR054572">
    <property type="entry name" value="TBP-TOTE"/>
</dbReference>
<dbReference type="Pfam" id="PF22721">
    <property type="entry name" value="TBP-TOTE"/>
    <property type="match status" value="1"/>
</dbReference>
<name>A0ABS6JK79_9BACI</name>
<proteinExistence type="predicted"/>